<keyword evidence="9" id="KW-1133">Transmembrane helix</keyword>
<dbReference type="EMBL" id="WSQA01000007">
    <property type="protein sequence ID" value="MVZ62540.1"/>
    <property type="molecule type" value="Genomic_DNA"/>
</dbReference>
<dbReference type="Gene3D" id="1.20.5.1930">
    <property type="match status" value="1"/>
</dbReference>
<dbReference type="InterPro" id="IPR015943">
    <property type="entry name" value="WD40/YVTN_repeat-like_dom_sf"/>
</dbReference>
<dbReference type="GO" id="GO:0046983">
    <property type="term" value="F:protein dimerization activity"/>
    <property type="evidence" value="ECO:0007669"/>
    <property type="project" value="InterPro"/>
</dbReference>
<keyword evidence="9" id="KW-0472">Membrane</keyword>
<evidence type="ECO:0000256" key="2">
    <source>
        <dbReference type="ARBA" id="ARBA00012438"/>
    </source>
</evidence>
<keyword evidence="8" id="KW-0902">Two-component regulatory system</keyword>
<keyword evidence="7" id="KW-0067">ATP-binding</keyword>
<feature type="transmembrane region" description="Helical" evidence="9">
    <location>
        <begin position="760"/>
        <end position="778"/>
    </location>
</feature>
<evidence type="ECO:0000256" key="9">
    <source>
        <dbReference type="SAM" id="Phobius"/>
    </source>
</evidence>
<dbReference type="GO" id="GO:0005524">
    <property type="term" value="F:ATP binding"/>
    <property type="evidence" value="ECO:0007669"/>
    <property type="project" value="UniProtKB-KW"/>
</dbReference>
<dbReference type="GO" id="GO:0016020">
    <property type="term" value="C:membrane"/>
    <property type="evidence" value="ECO:0007669"/>
    <property type="project" value="InterPro"/>
</dbReference>
<evidence type="ECO:0000259" key="11">
    <source>
        <dbReference type="Pfam" id="PF07730"/>
    </source>
</evidence>
<dbReference type="Gene3D" id="3.30.565.10">
    <property type="entry name" value="Histidine kinase-like ATPase, C-terminal domain"/>
    <property type="match status" value="1"/>
</dbReference>
<organism evidence="12 13">
    <name type="scientific">Sphingobacterium humi</name>
    <dbReference type="NCBI Taxonomy" id="1796905"/>
    <lineage>
        <taxon>Bacteria</taxon>
        <taxon>Pseudomonadati</taxon>
        <taxon>Bacteroidota</taxon>
        <taxon>Sphingobacteriia</taxon>
        <taxon>Sphingobacteriales</taxon>
        <taxon>Sphingobacteriaceae</taxon>
        <taxon>Sphingobacterium</taxon>
    </lineage>
</organism>
<comment type="catalytic activity">
    <reaction evidence="1">
        <text>ATP + protein L-histidine = ADP + protein N-phospho-L-histidine.</text>
        <dbReference type="EC" id="2.7.13.3"/>
    </reaction>
</comment>
<evidence type="ECO:0000256" key="6">
    <source>
        <dbReference type="ARBA" id="ARBA00022777"/>
    </source>
</evidence>
<keyword evidence="5" id="KW-0547">Nucleotide-binding</keyword>
<evidence type="ECO:0000256" key="8">
    <source>
        <dbReference type="ARBA" id="ARBA00023012"/>
    </source>
</evidence>
<dbReference type="AlphaFoldDB" id="A0A6N8KYK8"/>
<comment type="caution">
    <text evidence="12">The sequence shown here is derived from an EMBL/GenBank/DDBJ whole genome shotgun (WGS) entry which is preliminary data.</text>
</comment>
<dbReference type="Gene3D" id="2.130.10.10">
    <property type="entry name" value="YVTN repeat-like/Quinoprotein amine dehydrogenase"/>
    <property type="match status" value="2"/>
</dbReference>
<dbReference type="SUPFAM" id="SSF69322">
    <property type="entry name" value="Tricorn protease domain 2"/>
    <property type="match status" value="1"/>
</dbReference>
<feature type="signal peptide" evidence="10">
    <location>
        <begin position="1"/>
        <end position="32"/>
    </location>
</feature>
<dbReference type="Gene3D" id="2.60.40.10">
    <property type="entry name" value="Immunoglobulins"/>
    <property type="match status" value="1"/>
</dbReference>
<dbReference type="Proteomes" id="UP000435036">
    <property type="component" value="Unassembled WGS sequence"/>
</dbReference>
<evidence type="ECO:0000313" key="12">
    <source>
        <dbReference type="EMBL" id="MVZ62540.1"/>
    </source>
</evidence>
<proteinExistence type="predicted"/>
<dbReference type="InterPro" id="IPR013783">
    <property type="entry name" value="Ig-like_fold"/>
</dbReference>
<dbReference type="RefSeq" id="WP_160369269.1">
    <property type="nucleotide sequence ID" value="NZ_WSQA01000007.1"/>
</dbReference>
<dbReference type="InterPro" id="IPR050482">
    <property type="entry name" value="Sensor_HK_TwoCompSys"/>
</dbReference>
<protein>
    <recommendedName>
        <fullName evidence="2">histidine kinase</fullName>
        <ecNumber evidence="2">2.7.13.3</ecNumber>
    </recommendedName>
</protein>
<dbReference type="CDD" id="cd16917">
    <property type="entry name" value="HATPase_UhpB-NarQ-NarX-like"/>
    <property type="match status" value="1"/>
</dbReference>
<reference evidence="12 13" key="1">
    <citation type="submission" date="2019-12" db="EMBL/GenBank/DDBJ databases">
        <authorList>
            <person name="Dong K."/>
        </authorList>
    </citation>
    <scope>NUCLEOTIDE SEQUENCE [LARGE SCALE GENOMIC DNA]</scope>
    <source>
        <strain evidence="12 13">JCM 31225</strain>
    </source>
</reference>
<keyword evidence="13" id="KW-1185">Reference proteome</keyword>
<keyword evidence="3" id="KW-0597">Phosphoprotein</keyword>
<sequence length="1002" mass="116052">MKFKKRFYPRFRLTISVLCLLLLHCWPAGLYAQSYKCVEVLHGVDKFHAMISSASKDPLGIFWMVSGGKVYRYDGVRLLPLSKLYGKELPFAEAIHAKADPWGRIWIETIAGMHIFDTHSWSFLTDVDGLGVFLNKRQITVYRNAQRFFVIVDHTQLWEVMPKKAKKLADFIPSNINFSEPVNQLISLDDQHIWYAHKGRLHHYELNTGRYNFQNFPEGMHKRLDDLIAIKGGVLIRNYKLGYYIYNGSTFKPVKISEKPFDHVVNWSHWVLPDQDKVLFFLPNGKYRAFSRDTDFHFLSQGNHLFGTEFFSRRVNSRQPGDKEWLLATEKGLLSVFKTFKPFNHLDVGSVRGMQKQGDTYYFGGYGLLRTWKPGEEPKEDLSNRSDNYYDFLSIHPDTSIVALESDFLAYLIKGKIKSAPIHMQARYKSWYSGLAFCVIPTKERELLVGTYNGLWSYERDNGELKPLLNQQGEFFTKGMRMYQLAMHRGVLYYACDRGFYRYTRGRSEKLFPQDHKDMQVYDFSIKDNSIYLATKGSGLVIQDLKGQIQQLYTEEEGLGSNIIYQMKWYKDHLFLGTYKGLSVYSNHKMQHFFHTDGLPFEEFNHAASYWDETQQLLFMGGVNGYVYFDPNSLLEKTEASQTVQPLLTGIHLGQKANTHSDGYGQYQLKDTISLPSDVAVLTMDFAKPNQYRQLYQLYFKVSPLMEEFQEMPELSQINLTGLPAGEYTVEVKAMLTHSKEEFTRQWVIYKKPEFIETPMFYLLLLCFIGTTVLLVLFENGRRVKNDRALRRKISADLHDEVGGLLTGISMQSDLVRHSSLAPRQEHAVETIASYSREAIQVMDDIIWTVDPGNSNLTSLEHRMRYLASQLLIPAGFQVQFDIRIKSPGTLSTLVRQNLYLIYKEALHNICKHAAPSTVYIRFRSTDSAICLVVKNEVPQQQEQEGIKRRSYGLKNMQLRAKQIGATFQYSNQASVFEVEVRWVAAKSFWRRLQLGKLSMDS</sequence>
<evidence type="ECO:0000313" key="13">
    <source>
        <dbReference type="Proteomes" id="UP000435036"/>
    </source>
</evidence>
<dbReference type="GO" id="GO:0000155">
    <property type="term" value="F:phosphorelay sensor kinase activity"/>
    <property type="evidence" value="ECO:0007669"/>
    <property type="project" value="InterPro"/>
</dbReference>
<keyword evidence="6" id="KW-0418">Kinase</keyword>
<dbReference type="EC" id="2.7.13.3" evidence="2"/>
<gene>
    <name evidence="12" type="ORF">GQF63_10935</name>
</gene>
<evidence type="ECO:0000256" key="7">
    <source>
        <dbReference type="ARBA" id="ARBA00022840"/>
    </source>
</evidence>
<accession>A0A6N8KYK8</accession>
<feature type="chain" id="PRO_5026891129" description="histidine kinase" evidence="10">
    <location>
        <begin position="33"/>
        <end position="1002"/>
    </location>
</feature>
<evidence type="ECO:0000256" key="5">
    <source>
        <dbReference type="ARBA" id="ARBA00022741"/>
    </source>
</evidence>
<dbReference type="OrthoDB" id="9806995at2"/>
<keyword evidence="10" id="KW-0732">Signal</keyword>
<dbReference type="PANTHER" id="PTHR24421">
    <property type="entry name" value="NITRATE/NITRITE SENSOR PROTEIN NARX-RELATED"/>
    <property type="match status" value="1"/>
</dbReference>
<dbReference type="Pfam" id="PF07730">
    <property type="entry name" value="HisKA_3"/>
    <property type="match status" value="1"/>
</dbReference>
<name>A0A6N8KYK8_9SPHI</name>
<feature type="domain" description="Signal transduction histidine kinase subgroup 3 dimerisation and phosphoacceptor" evidence="11">
    <location>
        <begin position="791"/>
        <end position="852"/>
    </location>
</feature>
<dbReference type="InterPro" id="IPR011712">
    <property type="entry name" value="Sig_transdc_His_kin_sub3_dim/P"/>
</dbReference>
<dbReference type="InterPro" id="IPR036890">
    <property type="entry name" value="HATPase_C_sf"/>
</dbReference>
<evidence type="ECO:0000256" key="10">
    <source>
        <dbReference type="SAM" id="SignalP"/>
    </source>
</evidence>
<evidence type="ECO:0000256" key="4">
    <source>
        <dbReference type="ARBA" id="ARBA00022679"/>
    </source>
</evidence>
<keyword evidence="4" id="KW-0808">Transferase</keyword>
<keyword evidence="9" id="KW-0812">Transmembrane</keyword>
<dbReference type="PANTHER" id="PTHR24421:SF10">
    <property type="entry name" value="NITRATE_NITRITE SENSOR PROTEIN NARQ"/>
    <property type="match status" value="1"/>
</dbReference>
<evidence type="ECO:0000256" key="1">
    <source>
        <dbReference type="ARBA" id="ARBA00000085"/>
    </source>
</evidence>
<evidence type="ECO:0000256" key="3">
    <source>
        <dbReference type="ARBA" id="ARBA00022553"/>
    </source>
</evidence>